<dbReference type="AlphaFoldDB" id="A0A545U0A1"/>
<protein>
    <submittedName>
        <fullName evidence="2">SDR family oxidoreductase</fullName>
    </submittedName>
</protein>
<dbReference type="InterPro" id="IPR052184">
    <property type="entry name" value="SDR_enzymes"/>
</dbReference>
<evidence type="ECO:0000256" key="1">
    <source>
        <dbReference type="RuleBase" id="RU000363"/>
    </source>
</evidence>
<dbReference type="EMBL" id="VIKS01000015">
    <property type="protein sequence ID" value="TQV82889.1"/>
    <property type="molecule type" value="Genomic_DNA"/>
</dbReference>
<proteinExistence type="inferred from homology"/>
<dbReference type="GO" id="GO:0016616">
    <property type="term" value="F:oxidoreductase activity, acting on the CH-OH group of donors, NAD or NADP as acceptor"/>
    <property type="evidence" value="ECO:0007669"/>
    <property type="project" value="TreeGrafter"/>
</dbReference>
<sequence>MSNNVLITGANRGVGLALCQEYLSRGDNVFAVCRHVSDEIKALPVTIISGVDVASASDMEKLKQGIASAEIDILINNAGILRSMTFDRLDFDQIDEQFQVNAVAPLRVVQTLADNLKNGSKVAMITSRMGSIDDNTSGGSYGYRMSKAALNAAGKSLAVDFKSKGVSVALLHPGYVNTEMVNYSGQIEPDLAAERLAQRIDDLNLENTGSFWHSNGEVLPW</sequence>
<accession>A0A545U0A1</accession>
<keyword evidence="3" id="KW-1185">Reference proteome</keyword>
<reference evidence="2 3" key="1">
    <citation type="submission" date="2019-07" db="EMBL/GenBank/DDBJ databases">
        <title>Draft genome for Aliikangiella sp. M105.</title>
        <authorList>
            <person name="Wang G."/>
        </authorList>
    </citation>
    <scope>NUCLEOTIDE SEQUENCE [LARGE SCALE GENOMIC DNA]</scope>
    <source>
        <strain evidence="2 3">M105</strain>
    </source>
</reference>
<dbReference type="PANTHER" id="PTHR45458:SF1">
    <property type="entry name" value="SHORT CHAIN DEHYDROGENASE"/>
    <property type="match status" value="1"/>
</dbReference>
<dbReference type="PRINTS" id="PR00080">
    <property type="entry name" value="SDRFAMILY"/>
</dbReference>
<gene>
    <name evidence="2" type="ORF">FLL46_24270</name>
</gene>
<evidence type="ECO:0000313" key="3">
    <source>
        <dbReference type="Proteomes" id="UP000315439"/>
    </source>
</evidence>
<dbReference type="InterPro" id="IPR002347">
    <property type="entry name" value="SDR_fam"/>
</dbReference>
<dbReference type="CDD" id="cd05325">
    <property type="entry name" value="carb_red_sniffer_like_SDR_c"/>
    <property type="match status" value="1"/>
</dbReference>
<dbReference type="SUPFAM" id="SSF51735">
    <property type="entry name" value="NAD(P)-binding Rossmann-fold domains"/>
    <property type="match status" value="1"/>
</dbReference>
<comment type="caution">
    <text evidence="2">The sequence shown here is derived from an EMBL/GenBank/DDBJ whole genome shotgun (WGS) entry which is preliminary data.</text>
</comment>
<dbReference type="PRINTS" id="PR00081">
    <property type="entry name" value="GDHRDH"/>
</dbReference>
<dbReference type="OrthoDB" id="5786478at2"/>
<name>A0A545U0A1_9GAMM</name>
<dbReference type="Proteomes" id="UP000315439">
    <property type="component" value="Unassembled WGS sequence"/>
</dbReference>
<dbReference type="PANTHER" id="PTHR45458">
    <property type="entry name" value="SHORT-CHAIN DEHYDROGENASE/REDUCTASE SDR"/>
    <property type="match status" value="1"/>
</dbReference>
<organism evidence="2 3">
    <name type="scientific">Aliikangiella coralliicola</name>
    <dbReference type="NCBI Taxonomy" id="2592383"/>
    <lineage>
        <taxon>Bacteria</taxon>
        <taxon>Pseudomonadati</taxon>
        <taxon>Pseudomonadota</taxon>
        <taxon>Gammaproteobacteria</taxon>
        <taxon>Oceanospirillales</taxon>
        <taxon>Pleioneaceae</taxon>
        <taxon>Aliikangiella</taxon>
    </lineage>
</organism>
<dbReference type="InterPro" id="IPR036291">
    <property type="entry name" value="NAD(P)-bd_dom_sf"/>
</dbReference>
<comment type="similarity">
    <text evidence="1">Belongs to the short-chain dehydrogenases/reductases (SDR) family.</text>
</comment>
<dbReference type="Pfam" id="PF00106">
    <property type="entry name" value="adh_short"/>
    <property type="match status" value="1"/>
</dbReference>
<evidence type="ECO:0000313" key="2">
    <source>
        <dbReference type="EMBL" id="TQV82889.1"/>
    </source>
</evidence>
<dbReference type="RefSeq" id="WP_142934599.1">
    <property type="nucleotide sequence ID" value="NZ_ML660171.1"/>
</dbReference>
<dbReference type="Gene3D" id="3.40.50.720">
    <property type="entry name" value="NAD(P)-binding Rossmann-like Domain"/>
    <property type="match status" value="1"/>
</dbReference>